<organism evidence="2 3">
    <name type="scientific">Cylindrotheca closterium</name>
    <dbReference type="NCBI Taxonomy" id="2856"/>
    <lineage>
        <taxon>Eukaryota</taxon>
        <taxon>Sar</taxon>
        <taxon>Stramenopiles</taxon>
        <taxon>Ochrophyta</taxon>
        <taxon>Bacillariophyta</taxon>
        <taxon>Bacillariophyceae</taxon>
        <taxon>Bacillariophycidae</taxon>
        <taxon>Bacillariales</taxon>
        <taxon>Bacillariaceae</taxon>
        <taxon>Cylindrotheca</taxon>
    </lineage>
</organism>
<proteinExistence type="predicted"/>
<name>A0AAD2GBP0_9STRA</name>
<evidence type="ECO:0000313" key="2">
    <source>
        <dbReference type="EMBL" id="CAJ1967765.1"/>
    </source>
</evidence>
<reference evidence="2" key="1">
    <citation type="submission" date="2023-08" db="EMBL/GenBank/DDBJ databases">
        <authorList>
            <person name="Audoor S."/>
            <person name="Bilcke G."/>
        </authorList>
    </citation>
    <scope>NUCLEOTIDE SEQUENCE</scope>
</reference>
<dbReference type="Proteomes" id="UP001295423">
    <property type="component" value="Unassembled WGS sequence"/>
</dbReference>
<sequence length="110" mass="12281">MSSPFDRAIQFCESLFRGLPHETAVPDHHPDGDHDHDDDDHGAESVHSWGSFESFRKSMAAPLIPQEPNNKGDTGCRHTKDGNCVSNISSGKKVLMFDEKTFQFKLTNPL</sequence>
<protein>
    <submittedName>
        <fullName evidence="2">Uncharacterized protein</fullName>
    </submittedName>
</protein>
<comment type="caution">
    <text evidence="2">The sequence shown here is derived from an EMBL/GenBank/DDBJ whole genome shotgun (WGS) entry which is preliminary data.</text>
</comment>
<evidence type="ECO:0000256" key="1">
    <source>
        <dbReference type="SAM" id="MobiDB-lite"/>
    </source>
</evidence>
<dbReference type="AlphaFoldDB" id="A0AAD2GBP0"/>
<feature type="compositionally biased region" description="Basic and acidic residues" evidence="1">
    <location>
        <begin position="24"/>
        <end position="35"/>
    </location>
</feature>
<evidence type="ECO:0000313" key="3">
    <source>
        <dbReference type="Proteomes" id="UP001295423"/>
    </source>
</evidence>
<gene>
    <name evidence="2" type="ORF">CYCCA115_LOCUS22924</name>
</gene>
<dbReference type="EMBL" id="CAKOGP040002347">
    <property type="protein sequence ID" value="CAJ1967765.1"/>
    <property type="molecule type" value="Genomic_DNA"/>
</dbReference>
<keyword evidence="3" id="KW-1185">Reference proteome</keyword>
<feature type="region of interest" description="Disordered" evidence="1">
    <location>
        <begin position="22"/>
        <end position="78"/>
    </location>
</feature>
<accession>A0AAD2GBP0</accession>